<organism evidence="2 3">
    <name type="scientific">Periweissella beninensis</name>
    <dbReference type="NCBI Taxonomy" id="504936"/>
    <lineage>
        <taxon>Bacteria</taxon>
        <taxon>Bacillati</taxon>
        <taxon>Bacillota</taxon>
        <taxon>Bacilli</taxon>
        <taxon>Lactobacillales</taxon>
        <taxon>Lactobacillaceae</taxon>
        <taxon>Periweissella</taxon>
    </lineage>
</organism>
<sequence>MIKFKENKLIKKIIISTLVLMTMFAVVAPVANTQTVAASVTSNKKAVDTLAKKKYHWNKTQIKYLHKVIKYESGWKLNARNGQYYGLFQTTNVRDKSAKGQAKQGLKYIHSRYGKPSGAWAHIKSYRWY</sequence>
<keyword evidence="1" id="KW-0732">Signal</keyword>
<evidence type="ECO:0000313" key="3">
    <source>
        <dbReference type="Proteomes" id="UP001057481"/>
    </source>
</evidence>
<feature type="chain" id="PRO_5047332346" description="Transglycosylase" evidence="1">
    <location>
        <begin position="28"/>
        <end position="129"/>
    </location>
</feature>
<protein>
    <recommendedName>
        <fullName evidence="4">Transglycosylase</fullName>
    </recommendedName>
</protein>
<accession>A0ABT0VH11</accession>
<reference evidence="2" key="1">
    <citation type="submission" date="2021-04" db="EMBL/GenBank/DDBJ databases">
        <title>Taxonomic assessment of Weissella genus.</title>
        <authorList>
            <person name="Fanelli F."/>
            <person name="Chieffi D."/>
            <person name="Dell'Aquila A."/>
            <person name="Gyu-Sung C."/>
            <person name="Franz C.M.A.P."/>
            <person name="Fusco V."/>
        </authorList>
    </citation>
    <scope>NUCLEOTIDE SEQUENCE</scope>
    <source>
        <strain evidence="2">LMG 25373</strain>
    </source>
</reference>
<evidence type="ECO:0000313" key="2">
    <source>
        <dbReference type="EMBL" id="MCM2437132.1"/>
    </source>
</evidence>
<name>A0ABT0VH11_9LACO</name>
<feature type="signal peptide" evidence="1">
    <location>
        <begin position="1"/>
        <end position="27"/>
    </location>
</feature>
<comment type="caution">
    <text evidence="2">The sequence shown here is derived from an EMBL/GenBank/DDBJ whole genome shotgun (WGS) entry which is preliminary data.</text>
</comment>
<evidence type="ECO:0000256" key="1">
    <source>
        <dbReference type="SAM" id="SignalP"/>
    </source>
</evidence>
<keyword evidence="3" id="KW-1185">Reference proteome</keyword>
<gene>
    <name evidence="2" type="ORF">KAK10_04215</name>
</gene>
<dbReference type="EMBL" id="JAGMVS010000051">
    <property type="protein sequence ID" value="MCM2437132.1"/>
    <property type="molecule type" value="Genomic_DNA"/>
</dbReference>
<dbReference type="Proteomes" id="UP001057481">
    <property type="component" value="Unassembled WGS sequence"/>
</dbReference>
<proteinExistence type="predicted"/>
<evidence type="ECO:0008006" key="4">
    <source>
        <dbReference type="Google" id="ProtNLM"/>
    </source>
</evidence>